<keyword evidence="3" id="KW-0963">Cytoplasm</keyword>
<dbReference type="AlphaFoldDB" id="A0AAV1BVM8"/>
<reference evidence="5" key="1">
    <citation type="submission" date="2023-03" db="EMBL/GenBank/DDBJ databases">
        <authorList>
            <person name="Julca I."/>
        </authorList>
    </citation>
    <scope>NUCLEOTIDE SEQUENCE</scope>
</reference>
<evidence type="ECO:0000313" key="6">
    <source>
        <dbReference type="Proteomes" id="UP001161247"/>
    </source>
</evidence>
<keyword evidence="4" id="KW-0676">Redox-active center</keyword>
<dbReference type="Proteomes" id="UP001161247">
    <property type="component" value="Chromosome 1"/>
</dbReference>
<evidence type="ECO:0000256" key="3">
    <source>
        <dbReference type="ARBA" id="ARBA00022490"/>
    </source>
</evidence>
<name>A0AAV1BVM8_OLDCO</name>
<dbReference type="PANTHER" id="PTHR10168">
    <property type="entry name" value="GLUTAREDOXIN"/>
    <property type="match status" value="1"/>
</dbReference>
<evidence type="ECO:0000256" key="4">
    <source>
        <dbReference type="ARBA" id="ARBA00023284"/>
    </source>
</evidence>
<dbReference type="InterPro" id="IPR011905">
    <property type="entry name" value="GlrX-like_pln_2"/>
</dbReference>
<dbReference type="Gene3D" id="3.40.30.10">
    <property type="entry name" value="Glutaredoxin"/>
    <property type="match status" value="1"/>
</dbReference>
<protein>
    <submittedName>
        <fullName evidence="5">OLC1v1021428C1</fullName>
    </submittedName>
</protein>
<comment type="similarity">
    <text evidence="2">Belongs to the glutaredoxin family. CC-type subfamily.</text>
</comment>
<accession>A0AAV1BVM8</accession>
<dbReference type="SUPFAM" id="SSF52833">
    <property type="entry name" value="Thioredoxin-like"/>
    <property type="match status" value="1"/>
</dbReference>
<organism evidence="5 6">
    <name type="scientific">Oldenlandia corymbosa var. corymbosa</name>
    <dbReference type="NCBI Taxonomy" id="529605"/>
    <lineage>
        <taxon>Eukaryota</taxon>
        <taxon>Viridiplantae</taxon>
        <taxon>Streptophyta</taxon>
        <taxon>Embryophyta</taxon>
        <taxon>Tracheophyta</taxon>
        <taxon>Spermatophyta</taxon>
        <taxon>Magnoliopsida</taxon>
        <taxon>eudicotyledons</taxon>
        <taxon>Gunneridae</taxon>
        <taxon>Pentapetalae</taxon>
        <taxon>asterids</taxon>
        <taxon>lamiids</taxon>
        <taxon>Gentianales</taxon>
        <taxon>Rubiaceae</taxon>
        <taxon>Rubioideae</taxon>
        <taxon>Spermacoceae</taxon>
        <taxon>Hedyotis-Oldenlandia complex</taxon>
        <taxon>Oldenlandia</taxon>
    </lineage>
</organism>
<sequence length="109" mass="11360">MQEALSYRTTGIAAATGGSSSATRLLPPGHEKPASVPKLVADNAVIAFGRSGCCMCFVVKQLLLGHGVNPVIHFVDEDDEAAVLGELSKIGGGGASLQKRLLQSYRTYS</sequence>
<evidence type="ECO:0000256" key="1">
    <source>
        <dbReference type="ARBA" id="ARBA00004496"/>
    </source>
</evidence>
<evidence type="ECO:0000313" key="5">
    <source>
        <dbReference type="EMBL" id="CAI9087371.1"/>
    </source>
</evidence>
<gene>
    <name evidence="5" type="ORF">OLC1_LOCUS218</name>
</gene>
<dbReference type="EMBL" id="OX459118">
    <property type="protein sequence ID" value="CAI9087371.1"/>
    <property type="molecule type" value="Genomic_DNA"/>
</dbReference>
<dbReference type="GO" id="GO:0005737">
    <property type="term" value="C:cytoplasm"/>
    <property type="evidence" value="ECO:0007669"/>
    <property type="project" value="UniProtKB-SubCell"/>
</dbReference>
<proteinExistence type="inferred from homology"/>
<dbReference type="InterPro" id="IPR036249">
    <property type="entry name" value="Thioredoxin-like_sf"/>
</dbReference>
<evidence type="ECO:0000256" key="2">
    <source>
        <dbReference type="ARBA" id="ARBA00007568"/>
    </source>
</evidence>
<dbReference type="PROSITE" id="PS51354">
    <property type="entry name" value="GLUTAREDOXIN_2"/>
    <property type="match status" value="1"/>
</dbReference>
<keyword evidence="6" id="KW-1185">Reference proteome</keyword>
<comment type="subcellular location">
    <subcellularLocation>
        <location evidence="1">Cytoplasm</location>
    </subcellularLocation>
</comment>